<dbReference type="PANTHER" id="PTHR10434">
    <property type="entry name" value="1-ACYL-SN-GLYCEROL-3-PHOSPHATE ACYLTRANSFERASE"/>
    <property type="match status" value="1"/>
</dbReference>
<keyword evidence="4" id="KW-0444">Lipid biosynthesis</keyword>
<dbReference type="PROSITE" id="PS00989">
    <property type="entry name" value="CLAT_ADAPTOR_S"/>
    <property type="match status" value="1"/>
</dbReference>
<keyword evidence="10" id="KW-1133">Transmembrane helix</keyword>
<gene>
    <name evidence="12" type="ORF">EO244_00860</name>
</gene>
<dbReference type="PANTHER" id="PTHR10434:SF64">
    <property type="entry name" value="1-ACYL-SN-GLYCEROL-3-PHOSPHATE ACYLTRANSFERASE-RELATED"/>
    <property type="match status" value="1"/>
</dbReference>
<feature type="transmembrane region" description="Helical" evidence="10">
    <location>
        <begin position="32"/>
        <end position="52"/>
    </location>
</feature>
<proteinExistence type="predicted"/>
<dbReference type="GO" id="GO:0016192">
    <property type="term" value="P:vesicle-mediated transport"/>
    <property type="evidence" value="ECO:0007669"/>
    <property type="project" value="InterPro"/>
</dbReference>
<evidence type="ECO:0000313" key="13">
    <source>
        <dbReference type="Proteomes" id="UP000289703"/>
    </source>
</evidence>
<name>A0A4Q1JRF9_9BACT</name>
<dbReference type="Pfam" id="PF01553">
    <property type="entry name" value="Acyltransferase"/>
    <property type="match status" value="1"/>
</dbReference>
<evidence type="ECO:0000256" key="5">
    <source>
        <dbReference type="ARBA" id="ARBA00022679"/>
    </source>
</evidence>
<evidence type="ECO:0000313" key="12">
    <source>
        <dbReference type="EMBL" id="RXQ97471.1"/>
    </source>
</evidence>
<dbReference type="InterPro" id="IPR002123">
    <property type="entry name" value="Plipid/glycerol_acylTrfase"/>
</dbReference>
<protein>
    <submittedName>
        <fullName evidence="12">1-acyl-sn-glycerol-3-phosphate acyltransferase</fullName>
    </submittedName>
</protein>
<feature type="transmembrane region" description="Helical" evidence="10">
    <location>
        <begin position="6"/>
        <end position="25"/>
    </location>
</feature>
<dbReference type="GO" id="GO:0030117">
    <property type="term" value="C:membrane coat"/>
    <property type="evidence" value="ECO:0007669"/>
    <property type="project" value="InterPro"/>
</dbReference>
<keyword evidence="3" id="KW-0813">Transport</keyword>
<evidence type="ECO:0000256" key="1">
    <source>
        <dbReference type="ARBA" id="ARBA00004308"/>
    </source>
</evidence>
<dbReference type="Proteomes" id="UP000289703">
    <property type="component" value="Unassembled WGS sequence"/>
</dbReference>
<comment type="pathway">
    <text evidence="2">Lipid metabolism.</text>
</comment>
<keyword evidence="7" id="KW-0443">Lipid metabolism</keyword>
<dbReference type="OrthoDB" id="9803035at2"/>
<dbReference type="GO" id="GO:0012505">
    <property type="term" value="C:endomembrane system"/>
    <property type="evidence" value="ECO:0007669"/>
    <property type="project" value="UniProtKB-SubCell"/>
</dbReference>
<keyword evidence="6" id="KW-0653">Protein transport</keyword>
<comment type="subcellular location">
    <subcellularLocation>
        <location evidence="1">Endomembrane system</location>
    </subcellularLocation>
</comment>
<evidence type="ECO:0000256" key="3">
    <source>
        <dbReference type="ARBA" id="ARBA00022448"/>
    </source>
</evidence>
<evidence type="ECO:0000256" key="6">
    <source>
        <dbReference type="ARBA" id="ARBA00022927"/>
    </source>
</evidence>
<evidence type="ECO:0000259" key="11">
    <source>
        <dbReference type="SMART" id="SM00563"/>
    </source>
</evidence>
<reference evidence="12 13" key="1">
    <citation type="submission" date="2019-01" db="EMBL/GenBank/DDBJ databases">
        <title>Ancylomarina salipaludis sp. nov., isolated from a salt marsh.</title>
        <authorList>
            <person name="Yoon J.-H."/>
        </authorList>
    </citation>
    <scope>NUCLEOTIDE SEQUENCE [LARGE SCALE GENOMIC DNA]</scope>
    <source>
        <strain evidence="12 13">SHSM-M15</strain>
    </source>
</reference>
<dbReference type="SUPFAM" id="SSF69593">
    <property type="entry name" value="Glycerol-3-phosphate (1)-acyltransferase"/>
    <property type="match status" value="1"/>
</dbReference>
<evidence type="ECO:0000256" key="9">
    <source>
        <dbReference type="ARBA" id="ARBA00023315"/>
    </source>
</evidence>
<dbReference type="AlphaFoldDB" id="A0A4Q1JRF9"/>
<keyword evidence="13" id="KW-1185">Reference proteome</keyword>
<dbReference type="GO" id="GO:0006654">
    <property type="term" value="P:phosphatidic acid biosynthetic process"/>
    <property type="evidence" value="ECO:0007669"/>
    <property type="project" value="TreeGrafter"/>
</dbReference>
<dbReference type="GO" id="GO:0006886">
    <property type="term" value="P:intracellular protein transport"/>
    <property type="evidence" value="ECO:0007669"/>
    <property type="project" value="InterPro"/>
</dbReference>
<dbReference type="InterPro" id="IPR000804">
    <property type="entry name" value="Clathrin_sm-chain_CS"/>
</dbReference>
<dbReference type="SMART" id="SM00563">
    <property type="entry name" value="PlsC"/>
    <property type="match status" value="1"/>
</dbReference>
<sequence length="267" mass="30683">MDDSSILVSLNLISIFIMNFILFPFKLIYKIYFLLYFVLTLILFYPLFYFFLAKKERFPTAFKIIRVYAKVWLYGSGIYLRVKGRENILRDQPFLICSNHTSFLDPAPLYAIFDQHFVFTGKKEIEKWPLFHIFYTSGMNILVDRHNRLGALKSFKTMMDVVKEGHPLVILPEGTIPKNAPKLGEFKSGAVSIAIQMGIPILPVTQTTNWKRLQRSSLFKGNASPGVAEVIIHPPISTEGLTKQDTEALQEKLKEVINQPLKQKYGV</sequence>
<keyword evidence="8 10" id="KW-0472">Membrane</keyword>
<evidence type="ECO:0000256" key="7">
    <source>
        <dbReference type="ARBA" id="ARBA00023098"/>
    </source>
</evidence>
<accession>A0A4Q1JRF9</accession>
<evidence type="ECO:0000256" key="8">
    <source>
        <dbReference type="ARBA" id="ARBA00023136"/>
    </source>
</evidence>
<evidence type="ECO:0000256" key="10">
    <source>
        <dbReference type="SAM" id="Phobius"/>
    </source>
</evidence>
<evidence type="ECO:0000256" key="2">
    <source>
        <dbReference type="ARBA" id="ARBA00005189"/>
    </source>
</evidence>
<keyword evidence="5 12" id="KW-0808">Transferase</keyword>
<keyword evidence="10" id="KW-0812">Transmembrane</keyword>
<dbReference type="GO" id="GO:0003841">
    <property type="term" value="F:1-acylglycerol-3-phosphate O-acyltransferase activity"/>
    <property type="evidence" value="ECO:0007669"/>
    <property type="project" value="TreeGrafter"/>
</dbReference>
<dbReference type="EMBL" id="SAXA01000001">
    <property type="protein sequence ID" value="RXQ97471.1"/>
    <property type="molecule type" value="Genomic_DNA"/>
</dbReference>
<feature type="domain" description="Phospholipid/glycerol acyltransferase" evidence="11">
    <location>
        <begin position="94"/>
        <end position="209"/>
    </location>
</feature>
<dbReference type="CDD" id="cd07989">
    <property type="entry name" value="LPLAT_AGPAT-like"/>
    <property type="match status" value="1"/>
</dbReference>
<organism evidence="12 13">
    <name type="scientific">Ancylomarina salipaludis</name>
    <dbReference type="NCBI Taxonomy" id="2501299"/>
    <lineage>
        <taxon>Bacteria</taxon>
        <taxon>Pseudomonadati</taxon>
        <taxon>Bacteroidota</taxon>
        <taxon>Bacteroidia</taxon>
        <taxon>Marinilabiliales</taxon>
        <taxon>Marinifilaceae</taxon>
        <taxon>Ancylomarina</taxon>
    </lineage>
</organism>
<keyword evidence="9 12" id="KW-0012">Acyltransferase</keyword>
<comment type="caution">
    <text evidence="12">The sequence shown here is derived from an EMBL/GenBank/DDBJ whole genome shotgun (WGS) entry which is preliminary data.</text>
</comment>
<evidence type="ECO:0000256" key="4">
    <source>
        <dbReference type="ARBA" id="ARBA00022516"/>
    </source>
</evidence>